<reference evidence="1" key="1">
    <citation type="submission" date="2023-02" db="EMBL/GenBank/DDBJ databases">
        <title>Colletotrichum kahawae CIFC_Que2 genome sequencing and assembly.</title>
        <authorList>
            <person name="Baroncelli R."/>
        </authorList>
    </citation>
    <scope>NUCLEOTIDE SEQUENCE</scope>
    <source>
        <strain evidence="1">CIFC_Que2</strain>
    </source>
</reference>
<dbReference type="Proteomes" id="UP001281614">
    <property type="component" value="Unassembled WGS sequence"/>
</dbReference>
<protein>
    <submittedName>
        <fullName evidence="1">Uncharacterized protein</fullName>
    </submittedName>
</protein>
<evidence type="ECO:0000313" key="1">
    <source>
        <dbReference type="EMBL" id="KAK2736109.1"/>
    </source>
</evidence>
<keyword evidence="2" id="KW-1185">Reference proteome</keyword>
<proteinExistence type="predicted"/>
<evidence type="ECO:0000313" key="2">
    <source>
        <dbReference type="Proteomes" id="UP001281614"/>
    </source>
</evidence>
<dbReference type="AlphaFoldDB" id="A0AAD9Y6H4"/>
<dbReference type="EMBL" id="VYYT01000433">
    <property type="protein sequence ID" value="KAK2736109.1"/>
    <property type="molecule type" value="Genomic_DNA"/>
</dbReference>
<name>A0AAD9Y6H4_COLKA</name>
<accession>A0AAD9Y6H4</accession>
<gene>
    <name evidence="1" type="ORF">CKAH01_07863</name>
</gene>
<organism evidence="1 2">
    <name type="scientific">Colletotrichum kahawae</name>
    <name type="common">Coffee berry disease fungus</name>
    <dbReference type="NCBI Taxonomy" id="34407"/>
    <lineage>
        <taxon>Eukaryota</taxon>
        <taxon>Fungi</taxon>
        <taxon>Dikarya</taxon>
        <taxon>Ascomycota</taxon>
        <taxon>Pezizomycotina</taxon>
        <taxon>Sordariomycetes</taxon>
        <taxon>Hypocreomycetidae</taxon>
        <taxon>Glomerellales</taxon>
        <taxon>Glomerellaceae</taxon>
        <taxon>Colletotrichum</taxon>
        <taxon>Colletotrichum gloeosporioides species complex</taxon>
    </lineage>
</organism>
<comment type="caution">
    <text evidence="1">The sequence shown here is derived from an EMBL/GenBank/DDBJ whole genome shotgun (WGS) entry which is preliminary data.</text>
</comment>
<sequence length="57" mass="6727">MAFYERRSRTECKFGGRSNFRLILLPCEPIRERRRLSQQSPRLGVPCSLPSTCRPWS</sequence>